<keyword evidence="6 7" id="KW-0472">Membrane</keyword>
<evidence type="ECO:0000313" key="10">
    <source>
        <dbReference type="Proteomes" id="UP001151834"/>
    </source>
</evidence>
<keyword evidence="5 7" id="KW-1133">Transmembrane helix</keyword>
<feature type="transmembrane region" description="Helical" evidence="7">
    <location>
        <begin position="232"/>
        <end position="251"/>
    </location>
</feature>
<feature type="domain" description="EamA" evidence="8">
    <location>
        <begin position="17"/>
        <end position="155"/>
    </location>
</feature>
<feature type="transmembrane region" description="Helical" evidence="7">
    <location>
        <begin position="86"/>
        <end position="104"/>
    </location>
</feature>
<dbReference type="InterPro" id="IPR037185">
    <property type="entry name" value="EmrE-like"/>
</dbReference>
<feature type="transmembrane region" description="Helical" evidence="7">
    <location>
        <begin position="258"/>
        <end position="278"/>
    </location>
</feature>
<dbReference type="Pfam" id="PF00892">
    <property type="entry name" value="EamA"/>
    <property type="match status" value="2"/>
</dbReference>
<feature type="transmembrane region" description="Helical" evidence="7">
    <location>
        <begin position="20"/>
        <end position="40"/>
    </location>
</feature>
<sequence length="319" mass="34915">MIDTGRRYIIQFSREFKGIFLASISATFWGVSGAVAQTLFDTTDINSIWLTGIRMLGAGIALFLVSLVTHVDLWSIWRQPRDLLQIAAYTLLGLMPVQFTYFLAVEASNAATGTILQFMGPVFIALWMLVAHRQLPTRAEGLAIICALLGSFLLVTHGNPGTLVISVWALIWGLLSGVSSATNTLLPTKLLTKYDPMTVNTWSMLLGGILFNLVQPVWSIHIPLTALNISKLAFVILFGTLLAFLFFLQSLQYIRPTVVSLLDAFEPLSATVIAVVLLGVSFGWLDILGSVLIISTVFILAIGQGPNDRTAENFKESEH</sequence>
<evidence type="ECO:0000256" key="5">
    <source>
        <dbReference type="ARBA" id="ARBA00022989"/>
    </source>
</evidence>
<evidence type="ECO:0000256" key="1">
    <source>
        <dbReference type="ARBA" id="ARBA00004651"/>
    </source>
</evidence>
<dbReference type="GO" id="GO:0005886">
    <property type="term" value="C:plasma membrane"/>
    <property type="evidence" value="ECO:0007669"/>
    <property type="project" value="UniProtKB-SubCell"/>
</dbReference>
<evidence type="ECO:0000256" key="6">
    <source>
        <dbReference type="ARBA" id="ARBA00023136"/>
    </source>
</evidence>
<feature type="domain" description="EamA" evidence="8">
    <location>
        <begin position="168"/>
        <end position="300"/>
    </location>
</feature>
<feature type="transmembrane region" description="Helical" evidence="7">
    <location>
        <begin position="142"/>
        <end position="159"/>
    </location>
</feature>
<dbReference type="EMBL" id="JAPEQV010000002">
    <property type="protein sequence ID" value="MDF2311813.1"/>
    <property type="molecule type" value="Genomic_DNA"/>
</dbReference>
<dbReference type="PANTHER" id="PTHR32322">
    <property type="entry name" value="INNER MEMBRANE TRANSPORTER"/>
    <property type="match status" value="1"/>
</dbReference>
<name>A0AAX6LBA2_LACPE</name>
<feature type="transmembrane region" description="Helical" evidence="7">
    <location>
        <begin position="110"/>
        <end position="130"/>
    </location>
</feature>
<dbReference type="PANTHER" id="PTHR32322:SF18">
    <property type="entry name" value="S-ADENOSYLMETHIONINE_S-ADENOSYLHOMOCYSTEINE TRANSPORTER"/>
    <property type="match status" value="1"/>
</dbReference>
<dbReference type="Proteomes" id="UP001151834">
    <property type="component" value="Unassembled WGS sequence"/>
</dbReference>
<evidence type="ECO:0000313" key="9">
    <source>
        <dbReference type="EMBL" id="MDF2311813.1"/>
    </source>
</evidence>
<evidence type="ECO:0000256" key="7">
    <source>
        <dbReference type="SAM" id="Phobius"/>
    </source>
</evidence>
<feature type="transmembrane region" description="Helical" evidence="7">
    <location>
        <begin position="198"/>
        <end position="220"/>
    </location>
</feature>
<dbReference type="AlphaFoldDB" id="A0AAX6LBA2"/>
<feature type="transmembrane region" description="Helical" evidence="7">
    <location>
        <begin position="52"/>
        <end position="74"/>
    </location>
</feature>
<accession>A0AAX6LBA2</accession>
<comment type="caution">
    <text evidence="9">The sequence shown here is derived from an EMBL/GenBank/DDBJ whole genome shotgun (WGS) entry which is preliminary data.</text>
</comment>
<evidence type="ECO:0000259" key="8">
    <source>
        <dbReference type="Pfam" id="PF00892"/>
    </source>
</evidence>
<comment type="similarity">
    <text evidence="2">Belongs to the EamA transporter family.</text>
</comment>
<organism evidence="9 10">
    <name type="scientific">Lactiplantibacillus pentosus</name>
    <name type="common">Lactobacillus pentosus</name>
    <dbReference type="NCBI Taxonomy" id="1589"/>
    <lineage>
        <taxon>Bacteria</taxon>
        <taxon>Bacillati</taxon>
        <taxon>Bacillota</taxon>
        <taxon>Bacilli</taxon>
        <taxon>Lactobacillales</taxon>
        <taxon>Lactobacillaceae</taxon>
        <taxon>Lactiplantibacillus</taxon>
    </lineage>
</organism>
<keyword evidence="3" id="KW-1003">Cell membrane</keyword>
<feature type="transmembrane region" description="Helical" evidence="7">
    <location>
        <begin position="284"/>
        <end position="303"/>
    </location>
</feature>
<reference evidence="9" key="2">
    <citation type="journal article" date="2023" name="Front Nutr">
        <title>Lactiplantibacillus pentosus P2020 protects the hyperuricemia and renal inflammation in mice.</title>
        <authorList>
            <person name="Wang Z."/>
            <person name="Song L."/>
            <person name="Li X."/>
            <person name="Xiao Y."/>
            <person name="Huang Y."/>
            <person name="Zhang Y."/>
            <person name="Li J."/>
            <person name="Li M."/>
            <person name="Ren Z."/>
        </authorList>
    </citation>
    <scope>NUCLEOTIDE SEQUENCE</scope>
    <source>
        <strain evidence="9">P2000</strain>
    </source>
</reference>
<evidence type="ECO:0000256" key="3">
    <source>
        <dbReference type="ARBA" id="ARBA00022475"/>
    </source>
</evidence>
<protein>
    <submittedName>
        <fullName evidence="9">DMT family transporter</fullName>
    </submittedName>
</protein>
<gene>
    <name evidence="9" type="ORF">OOJ94_03125</name>
</gene>
<feature type="transmembrane region" description="Helical" evidence="7">
    <location>
        <begin position="165"/>
        <end position="186"/>
    </location>
</feature>
<evidence type="ECO:0000256" key="2">
    <source>
        <dbReference type="ARBA" id="ARBA00007362"/>
    </source>
</evidence>
<keyword evidence="4 7" id="KW-0812">Transmembrane</keyword>
<comment type="subcellular location">
    <subcellularLocation>
        <location evidence="1">Cell membrane</location>
        <topology evidence="1">Multi-pass membrane protein</topology>
    </subcellularLocation>
</comment>
<dbReference type="InterPro" id="IPR000620">
    <property type="entry name" value="EamA_dom"/>
</dbReference>
<evidence type="ECO:0000256" key="4">
    <source>
        <dbReference type="ARBA" id="ARBA00022692"/>
    </source>
</evidence>
<dbReference type="SUPFAM" id="SSF103481">
    <property type="entry name" value="Multidrug resistance efflux transporter EmrE"/>
    <property type="match status" value="2"/>
</dbReference>
<proteinExistence type="inferred from homology"/>
<dbReference type="InterPro" id="IPR050638">
    <property type="entry name" value="AA-Vitamin_Transporters"/>
</dbReference>
<reference evidence="9" key="1">
    <citation type="submission" date="2022-11" db="EMBL/GenBank/DDBJ databases">
        <authorList>
            <person name="Wang Z."/>
        </authorList>
    </citation>
    <scope>NUCLEOTIDE SEQUENCE</scope>
    <source>
        <strain evidence="9">P2000</strain>
    </source>
</reference>